<evidence type="ECO:0000313" key="2">
    <source>
        <dbReference type="EMBL" id="MBN3545737.1"/>
    </source>
</evidence>
<evidence type="ECO:0000256" key="1">
    <source>
        <dbReference type="SAM" id="MobiDB-lite"/>
    </source>
</evidence>
<dbReference type="EMBL" id="JAFHKS010000043">
    <property type="protein sequence ID" value="MBN3545737.1"/>
    <property type="molecule type" value="Genomic_DNA"/>
</dbReference>
<keyword evidence="3" id="KW-1185">Reference proteome</keyword>
<name>A0ABS2ZC29_9BACL</name>
<sequence>MKDNIVLRWTLSAVLILVMVIGSYSVYAKYAEPGTSEHAGHDVEENTSDTKDEEKQEDGHGGDHGESQGSVSNESDITPTLHYENNVIHIELKDKEGKAVEELEVNHEKLMHLIIVNDDLQQYYHLHPENKGNGVFTIQHELTNGNYKAFIDIKPKDKNYVVQPLPFEVGTGDAHGKHEPLKPDTAFSKTVNGNTVTMSPDTFKSNEEIVLEFDLKNGTPEPYLGALGHVVILDESGDKYVHVHPASETDTKFATKFDQPGIYKIWGEFKINGKVNVYPFVVEVK</sequence>
<dbReference type="Proteomes" id="UP001319060">
    <property type="component" value="Unassembled WGS sequence"/>
</dbReference>
<comment type="caution">
    <text evidence="2">The sequence shown here is derived from an EMBL/GenBank/DDBJ whole genome shotgun (WGS) entry which is preliminary data.</text>
</comment>
<feature type="compositionally biased region" description="Basic and acidic residues" evidence="1">
    <location>
        <begin position="38"/>
        <end position="66"/>
    </location>
</feature>
<dbReference type="RefSeq" id="WP_188402596.1">
    <property type="nucleotide sequence ID" value="NZ_BMCE01000002.1"/>
</dbReference>
<evidence type="ECO:0000313" key="3">
    <source>
        <dbReference type="Proteomes" id="UP001319060"/>
    </source>
</evidence>
<reference evidence="2 3" key="1">
    <citation type="submission" date="2021-01" db="EMBL/GenBank/DDBJ databases">
        <title>Genome Sequencing of Type Strains.</title>
        <authorList>
            <person name="Lemaire J.F."/>
            <person name="Inderbitzin P."/>
            <person name="Collins S.B."/>
            <person name="Wespe N."/>
            <person name="Knight-Connoni V."/>
        </authorList>
    </citation>
    <scope>NUCLEOTIDE SEQUENCE [LARGE SCALE GENOMIC DNA]</scope>
    <source>
        <strain evidence="2 3">DSM 14730</strain>
    </source>
</reference>
<evidence type="ECO:0008006" key="4">
    <source>
        <dbReference type="Google" id="ProtNLM"/>
    </source>
</evidence>
<protein>
    <recommendedName>
        <fullName evidence="4">Secreted protein</fullName>
    </recommendedName>
</protein>
<feature type="compositionally biased region" description="Polar residues" evidence="1">
    <location>
        <begin position="67"/>
        <end position="77"/>
    </location>
</feature>
<feature type="region of interest" description="Disordered" evidence="1">
    <location>
        <begin position="36"/>
        <end position="77"/>
    </location>
</feature>
<proteinExistence type="predicted"/>
<gene>
    <name evidence="2" type="ORF">JYA64_10565</name>
</gene>
<accession>A0ABS2ZC29</accession>
<organism evidence="2 3">
    <name type="scientific">Fictibacillus barbaricus</name>
    <dbReference type="NCBI Taxonomy" id="182136"/>
    <lineage>
        <taxon>Bacteria</taxon>
        <taxon>Bacillati</taxon>
        <taxon>Bacillota</taxon>
        <taxon>Bacilli</taxon>
        <taxon>Bacillales</taxon>
        <taxon>Fictibacillaceae</taxon>
        <taxon>Fictibacillus</taxon>
    </lineage>
</organism>